<keyword evidence="1" id="KW-1133">Transmembrane helix</keyword>
<dbReference type="AlphaFoldDB" id="A0A6N2TSC5"/>
<name>A0A6N2TSC5_CITAM</name>
<organism evidence="2">
    <name type="scientific">Citrobacter amalonaticus</name>
    <dbReference type="NCBI Taxonomy" id="35703"/>
    <lineage>
        <taxon>Bacteria</taxon>
        <taxon>Pseudomonadati</taxon>
        <taxon>Pseudomonadota</taxon>
        <taxon>Gammaproteobacteria</taxon>
        <taxon>Enterobacterales</taxon>
        <taxon>Enterobacteriaceae</taxon>
        <taxon>Citrobacter</taxon>
    </lineage>
</organism>
<keyword evidence="1" id="KW-0472">Membrane</keyword>
<feature type="transmembrane region" description="Helical" evidence="1">
    <location>
        <begin position="6"/>
        <end position="30"/>
    </location>
</feature>
<proteinExistence type="predicted"/>
<feature type="transmembrane region" description="Helical" evidence="1">
    <location>
        <begin position="42"/>
        <end position="66"/>
    </location>
</feature>
<feature type="transmembrane region" description="Helical" evidence="1">
    <location>
        <begin position="86"/>
        <end position="112"/>
    </location>
</feature>
<accession>A0A6N2TSC5</accession>
<evidence type="ECO:0000256" key="1">
    <source>
        <dbReference type="SAM" id="Phobius"/>
    </source>
</evidence>
<gene>
    <name evidence="2" type="ORF">CALFYP1_02697</name>
</gene>
<dbReference type="EMBL" id="CACRTI010000003">
    <property type="protein sequence ID" value="VYT07869.1"/>
    <property type="molecule type" value="Genomic_DNA"/>
</dbReference>
<keyword evidence="1" id="KW-0812">Transmembrane</keyword>
<evidence type="ECO:0008006" key="3">
    <source>
        <dbReference type="Google" id="ProtNLM"/>
    </source>
</evidence>
<reference evidence="2" key="1">
    <citation type="submission" date="2019-11" db="EMBL/GenBank/DDBJ databases">
        <authorList>
            <person name="Feng L."/>
        </authorList>
    </citation>
    <scope>NUCLEOTIDE SEQUENCE</scope>
    <source>
        <strain evidence="2">CAmalonaticusLFYP1</strain>
    </source>
</reference>
<sequence length="143" mass="16565">MRKLRLQIIIIFFIIFCFGFLDFLFFGLVMTDFLSLMRMGDVISYNQTCALIGAIPLVMYVVIAMVRVLFTDDLQYKALPDPFEGWVLAAITLFFIIGFIANFIVPFLLLALSYHSCPQDNLHDYHVTDVKLCETLVDNRSFW</sequence>
<protein>
    <recommendedName>
        <fullName evidence="3">DUF1240 domain-containing protein</fullName>
    </recommendedName>
</protein>
<dbReference type="RefSeq" id="WP_044253523.1">
    <property type="nucleotide sequence ID" value="NZ_CACRTI010000003.1"/>
</dbReference>
<evidence type="ECO:0000313" key="2">
    <source>
        <dbReference type="EMBL" id="VYT07869.1"/>
    </source>
</evidence>